<evidence type="ECO:0000313" key="1">
    <source>
        <dbReference type="EMBL" id="MBE0370479.1"/>
    </source>
</evidence>
<gene>
    <name evidence="1" type="ORF">PAUR_b0528</name>
</gene>
<dbReference type="PROSITE" id="PS51257">
    <property type="entry name" value="PROKAR_LIPOPROTEIN"/>
    <property type="match status" value="1"/>
</dbReference>
<name>A0ABR9EHR2_9GAMM</name>
<sequence>MKALKLYIPILSSLLVACSSEDIETANFGSDTYKNDYNYVNATQYEVAFHMANTELDGDERDVSNDKYHVATLARDSTPARIRHEHNTNRRISFYAKSVNKLGMLRQEKLKVNNKQNYHVIAWQDDAEKIQIKLLEKQKQNKADFFAIRILSNETLTITINDQAINTNKGEVTSWYYVDDCNSDIIINEKPLDLCAISLDQSYTLVMNNKDIEEIILEE</sequence>
<evidence type="ECO:0000313" key="2">
    <source>
        <dbReference type="Proteomes" id="UP000615755"/>
    </source>
</evidence>
<organism evidence="1 2">
    <name type="scientific">Pseudoalteromonas aurantia 208</name>
    <dbReference type="NCBI Taxonomy" id="1314867"/>
    <lineage>
        <taxon>Bacteria</taxon>
        <taxon>Pseudomonadati</taxon>
        <taxon>Pseudomonadota</taxon>
        <taxon>Gammaproteobacteria</taxon>
        <taxon>Alteromonadales</taxon>
        <taxon>Pseudoalteromonadaceae</taxon>
        <taxon>Pseudoalteromonas</taxon>
    </lineage>
</organism>
<keyword evidence="2" id="KW-1185">Reference proteome</keyword>
<dbReference type="EMBL" id="AQGV01000015">
    <property type="protein sequence ID" value="MBE0370479.1"/>
    <property type="molecule type" value="Genomic_DNA"/>
</dbReference>
<accession>A0ABR9EHR2</accession>
<proteinExistence type="predicted"/>
<protein>
    <recommendedName>
        <fullName evidence="3">Lipoprotein</fullName>
    </recommendedName>
</protein>
<reference evidence="1 2" key="1">
    <citation type="submission" date="2015-03" db="EMBL/GenBank/DDBJ databases">
        <title>Genome sequence of Pseudoalteromonas aurantia.</title>
        <authorList>
            <person name="Xie B.-B."/>
            <person name="Rong J.-C."/>
            <person name="Qin Q.-L."/>
            <person name="Zhang Y.-Z."/>
        </authorList>
    </citation>
    <scope>NUCLEOTIDE SEQUENCE [LARGE SCALE GENOMIC DNA]</scope>
    <source>
        <strain evidence="1 2">208</strain>
    </source>
</reference>
<dbReference type="RefSeq" id="WP_192509588.1">
    <property type="nucleotide sequence ID" value="NZ_AQGV01000015.1"/>
</dbReference>
<comment type="caution">
    <text evidence="1">The sequence shown here is derived from an EMBL/GenBank/DDBJ whole genome shotgun (WGS) entry which is preliminary data.</text>
</comment>
<evidence type="ECO:0008006" key="3">
    <source>
        <dbReference type="Google" id="ProtNLM"/>
    </source>
</evidence>
<dbReference type="Proteomes" id="UP000615755">
    <property type="component" value="Unassembled WGS sequence"/>
</dbReference>